<name>A0A382BT69_9ZZZZ</name>
<accession>A0A382BT69</accession>
<dbReference type="AlphaFoldDB" id="A0A382BT69"/>
<organism evidence="1">
    <name type="scientific">marine metagenome</name>
    <dbReference type="NCBI Taxonomy" id="408172"/>
    <lineage>
        <taxon>unclassified sequences</taxon>
        <taxon>metagenomes</taxon>
        <taxon>ecological metagenomes</taxon>
    </lineage>
</organism>
<sequence>MIRIRAYRITEIAAFVLYLSMCPPSVLFAQGRGGDRGAQAPAPLPSIAEKTVGTEKLDGFLPLYWDAVLGQLWMEIPQLNQ</sequence>
<evidence type="ECO:0000313" key="1">
    <source>
        <dbReference type="EMBL" id="SVB16809.1"/>
    </source>
</evidence>
<protein>
    <submittedName>
        <fullName evidence="1">Uncharacterized protein</fullName>
    </submittedName>
</protein>
<proteinExistence type="predicted"/>
<gene>
    <name evidence="1" type="ORF">METZ01_LOCUS169663</name>
</gene>
<dbReference type="EMBL" id="UINC01031175">
    <property type="protein sequence ID" value="SVB16809.1"/>
    <property type="molecule type" value="Genomic_DNA"/>
</dbReference>
<reference evidence="1" key="1">
    <citation type="submission" date="2018-05" db="EMBL/GenBank/DDBJ databases">
        <authorList>
            <person name="Lanie J.A."/>
            <person name="Ng W.-L."/>
            <person name="Kazmierczak K.M."/>
            <person name="Andrzejewski T.M."/>
            <person name="Davidsen T.M."/>
            <person name="Wayne K.J."/>
            <person name="Tettelin H."/>
            <person name="Glass J.I."/>
            <person name="Rusch D."/>
            <person name="Podicherti R."/>
            <person name="Tsui H.-C.T."/>
            <person name="Winkler M.E."/>
        </authorList>
    </citation>
    <scope>NUCLEOTIDE SEQUENCE</scope>
</reference>
<feature type="non-terminal residue" evidence="1">
    <location>
        <position position="81"/>
    </location>
</feature>